<dbReference type="CDD" id="cd00616">
    <property type="entry name" value="AHBA_syn"/>
    <property type="match status" value="1"/>
</dbReference>
<dbReference type="Proteomes" id="UP000050277">
    <property type="component" value="Unassembled WGS sequence"/>
</dbReference>
<dbReference type="STRING" id="70996.SE18_19705"/>
<dbReference type="EMBL" id="LGKP01000031">
    <property type="protein sequence ID" value="KPL82253.1"/>
    <property type="molecule type" value="Genomic_DNA"/>
</dbReference>
<name>A0A0P6XT72_9CHLR</name>
<dbReference type="InterPro" id="IPR015424">
    <property type="entry name" value="PyrdxlP-dep_Trfase"/>
</dbReference>
<dbReference type="GO" id="GO:0008483">
    <property type="term" value="F:transaminase activity"/>
    <property type="evidence" value="ECO:0007669"/>
    <property type="project" value="TreeGrafter"/>
</dbReference>
<comment type="similarity">
    <text evidence="3">Belongs to the DegT/DnrJ/EryC1 family.</text>
</comment>
<dbReference type="Pfam" id="PF01041">
    <property type="entry name" value="DegT_DnrJ_EryC1"/>
    <property type="match status" value="1"/>
</dbReference>
<proteinExistence type="inferred from homology"/>
<evidence type="ECO:0000313" key="4">
    <source>
        <dbReference type="EMBL" id="KPL82253.1"/>
    </source>
</evidence>
<dbReference type="InterPro" id="IPR000653">
    <property type="entry name" value="DegT/StrS_aminotransferase"/>
</dbReference>
<dbReference type="RefSeq" id="WP_054536179.1">
    <property type="nucleotide sequence ID" value="NZ_LGKP01000031.1"/>
</dbReference>
<sequence length="392" mass="41806">MADLRPAILGGTPLATSPIRLVRPVLPEFATLAPEVEQTLISGMVTKGQHLAAFEQAVADHLGVAHAIAVSSCTTGLALTYRALGLNGPVIVPSFTFMATVSALIWAGATPRFVDIDPATTNIDVKAVRAALTPEVQAIVAVHNFGNPAAIAELEALANEAGIPLIFDAAHGFGAQYNGQPVGGFGTAECFSLSPTKLLIAGEGGIVATNNDELAHKIRTGREYGNDGKYGSDWAGLNARMAEYNAILGRHSLDQLEQAARQRSQYAALYWAALFATPGIGFQAVRPSDRCAYKDYSITIDETYFGLSRDMLRQALAAEGIETRAYYDPPVHRHAAYAQFAPVEGSLPKTNWLVKASLSLPMHSEMEFDTIETVCNAIKLICAYGEEIAASQ</sequence>
<gene>
    <name evidence="4" type="ORF">SE18_19705</name>
</gene>
<dbReference type="PIRSF" id="PIRSF000390">
    <property type="entry name" value="PLP_StrS"/>
    <property type="match status" value="1"/>
</dbReference>
<keyword evidence="2 3" id="KW-0663">Pyridoxal phosphate</keyword>
<evidence type="ECO:0000256" key="1">
    <source>
        <dbReference type="PIRSR" id="PIRSR000390-1"/>
    </source>
</evidence>
<feature type="modified residue" description="N6-(pyridoxal phosphate)lysine" evidence="2">
    <location>
        <position position="197"/>
    </location>
</feature>
<keyword evidence="5" id="KW-1185">Reference proteome</keyword>
<dbReference type="GO" id="GO:0000271">
    <property type="term" value="P:polysaccharide biosynthetic process"/>
    <property type="evidence" value="ECO:0007669"/>
    <property type="project" value="TreeGrafter"/>
</dbReference>
<dbReference type="PANTHER" id="PTHR30244:SF34">
    <property type="entry name" value="DTDP-4-AMINO-4,6-DIDEOXYGALACTOSE TRANSAMINASE"/>
    <property type="match status" value="1"/>
</dbReference>
<evidence type="ECO:0008006" key="6">
    <source>
        <dbReference type="Google" id="ProtNLM"/>
    </source>
</evidence>
<evidence type="ECO:0000256" key="3">
    <source>
        <dbReference type="RuleBase" id="RU004508"/>
    </source>
</evidence>
<dbReference type="PATRIC" id="fig|70996.4.peg.3800"/>
<evidence type="ECO:0000313" key="5">
    <source>
        <dbReference type="Proteomes" id="UP000050277"/>
    </source>
</evidence>
<dbReference type="InterPro" id="IPR015422">
    <property type="entry name" value="PyrdxlP-dep_Trfase_small"/>
</dbReference>
<dbReference type="SUPFAM" id="SSF53383">
    <property type="entry name" value="PLP-dependent transferases"/>
    <property type="match status" value="1"/>
</dbReference>
<accession>A0A0P6XT72</accession>
<dbReference type="Gene3D" id="3.90.1150.10">
    <property type="entry name" value="Aspartate Aminotransferase, domain 1"/>
    <property type="match status" value="1"/>
</dbReference>
<dbReference type="GO" id="GO:0030170">
    <property type="term" value="F:pyridoxal phosphate binding"/>
    <property type="evidence" value="ECO:0007669"/>
    <property type="project" value="TreeGrafter"/>
</dbReference>
<evidence type="ECO:0000256" key="2">
    <source>
        <dbReference type="PIRSR" id="PIRSR000390-2"/>
    </source>
</evidence>
<dbReference type="InterPro" id="IPR015421">
    <property type="entry name" value="PyrdxlP-dep_Trfase_major"/>
</dbReference>
<dbReference type="AlphaFoldDB" id="A0A0P6XT72"/>
<dbReference type="PANTHER" id="PTHR30244">
    <property type="entry name" value="TRANSAMINASE"/>
    <property type="match status" value="1"/>
</dbReference>
<organism evidence="4 5">
    <name type="scientific">Herpetosiphon geysericola</name>
    <dbReference type="NCBI Taxonomy" id="70996"/>
    <lineage>
        <taxon>Bacteria</taxon>
        <taxon>Bacillati</taxon>
        <taxon>Chloroflexota</taxon>
        <taxon>Chloroflexia</taxon>
        <taxon>Herpetosiphonales</taxon>
        <taxon>Herpetosiphonaceae</taxon>
        <taxon>Herpetosiphon</taxon>
    </lineage>
</organism>
<reference evidence="4 5" key="1">
    <citation type="submission" date="2015-07" db="EMBL/GenBank/DDBJ databases">
        <title>Whole genome sequence of Herpetosiphon geysericola DSM 7119.</title>
        <authorList>
            <person name="Hemp J."/>
            <person name="Ward L.M."/>
            <person name="Pace L.A."/>
            <person name="Fischer W.W."/>
        </authorList>
    </citation>
    <scope>NUCLEOTIDE SEQUENCE [LARGE SCALE GENOMIC DNA]</scope>
    <source>
        <strain evidence="4 5">DSM 7119</strain>
    </source>
</reference>
<dbReference type="OrthoDB" id="9810913at2"/>
<feature type="active site" description="Proton acceptor" evidence="1">
    <location>
        <position position="197"/>
    </location>
</feature>
<protein>
    <recommendedName>
        <fullName evidence="6">DegT/DnrJ/EryC1/StrS aminotransferase</fullName>
    </recommendedName>
</protein>
<dbReference type="Gene3D" id="3.40.640.10">
    <property type="entry name" value="Type I PLP-dependent aspartate aminotransferase-like (Major domain)"/>
    <property type="match status" value="1"/>
</dbReference>
<comment type="caution">
    <text evidence="4">The sequence shown here is derived from an EMBL/GenBank/DDBJ whole genome shotgun (WGS) entry which is preliminary data.</text>
</comment>